<keyword evidence="2" id="KW-0456">Lyase</keyword>
<feature type="domain" description="D-serine dehydratase-like" evidence="3">
    <location>
        <begin position="254"/>
        <end position="347"/>
    </location>
</feature>
<evidence type="ECO:0000256" key="1">
    <source>
        <dbReference type="ARBA" id="ARBA00005323"/>
    </source>
</evidence>
<protein>
    <submittedName>
        <fullName evidence="4">Amino acid processing protein</fullName>
    </submittedName>
</protein>
<dbReference type="Gene3D" id="3.20.20.10">
    <property type="entry name" value="Alanine racemase"/>
    <property type="match status" value="1"/>
</dbReference>
<dbReference type="InterPro" id="IPR001608">
    <property type="entry name" value="Ala_racemase_N"/>
</dbReference>
<dbReference type="EMBL" id="WHOC01000160">
    <property type="protein sequence ID" value="NOU90131.1"/>
    <property type="molecule type" value="Genomic_DNA"/>
</dbReference>
<sequence length="364" mass="39711">MNSIDYSTPYVYVDFDRLEANINRMQKGLRDNGIEHWPHIKTHKSVEIALMQLTAGAAGITTAKLSEAEVMAEAGIGPILIAYPIVGERNVRRLKGVMSRVKVITIADNWVVAEGLSRVGEELGEKVRVLLDIDGGSHREGVQPGEAALKLAWRFRELPGIELIGVFTYFGQIYGARSTEEVQKIAEGESKLLLDAKRMLEAEGFCISILSGGSTPSSFHSEHLRGITQSRAGHYVFGDRNALAFGVMGEEECALRIHSTVVSVPLPGYATIDAGSKTLTSDLSAAGPTYGYIVGKPGVELVKVNEEHGYLRFDPEQISFRVGDEVEIIPNHCCAIPNLYDELLKVRAGRVVGTLHVNARGKNN</sequence>
<dbReference type="InterPro" id="IPR026956">
    <property type="entry name" value="D-ser_dehydrat-like_dom"/>
</dbReference>
<evidence type="ECO:0000313" key="5">
    <source>
        <dbReference type="Proteomes" id="UP000658690"/>
    </source>
</evidence>
<evidence type="ECO:0000313" key="4">
    <source>
        <dbReference type="EMBL" id="NOU90131.1"/>
    </source>
</evidence>
<dbReference type="Pfam" id="PF14031">
    <property type="entry name" value="D-ser_dehydrat"/>
    <property type="match status" value="1"/>
</dbReference>
<evidence type="ECO:0000259" key="3">
    <source>
        <dbReference type="SMART" id="SM01119"/>
    </source>
</evidence>
<dbReference type="Proteomes" id="UP000658690">
    <property type="component" value="Unassembled WGS sequence"/>
</dbReference>
<proteinExistence type="inferred from homology"/>
<dbReference type="Pfam" id="PF01168">
    <property type="entry name" value="Ala_racemase_N"/>
    <property type="match status" value="1"/>
</dbReference>
<dbReference type="PANTHER" id="PTHR28004:SF2">
    <property type="entry name" value="D-SERINE DEHYDRATASE"/>
    <property type="match status" value="1"/>
</dbReference>
<accession>A0ABX1Z9Y6</accession>
<dbReference type="SUPFAM" id="SSF51419">
    <property type="entry name" value="PLP-binding barrel"/>
    <property type="match status" value="1"/>
</dbReference>
<dbReference type="InterPro" id="IPR051466">
    <property type="entry name" value="D-amino_acid_metab_enzyme"/>
</dbReference>
<dbReference type="InterPro" id="IPR029066">
    <property type="entry name" value="PLP-binding_barrel"/>
</dbReference>
<keyword evidence="5" id="KW-1185">Reference proteome</keyword>
<organism evidence="4 5">
    <name type="scientific">Paenibacillus germinis</name>
    <dbReference type="NCBI Taxonomy" id="2654979"/>
    <lineage>
        <taxon>Bacteria</taxon>
        <taxon>Bacillati</taxon>
        <taxon>Bacillota</taxon>
        <taxon>Bacilli</taxon>
        <taxon>Bacillales</taxon>
        <taxon>Paenibacillaceae</taxon>
        <taxon>Paenibacillus</taxon>
    </lineage>
</organism>
<dbReference type="RefSeq" id="WP_171692961.1">
    <property type="nucleotide sequence ID" value="NZ_WHOC01000160.1"/>
</dbReference>
<dbReference type="PANTHER" id="PTHR28004">
    <property type="entry name" value="ZGC:162816-RELATED"/>
    <property type="match status" value="1"/>
</dbReference>
<comment type="caution">
    <text evidence="4">The sequence shown here is derived from an EMBL/GenBank/DDBJ whole genome shotgun (WGS) entry which is preliminary data.</text>
</comment>
<dbReference type="InterPro" id="IPR042208">
    <property type="entry name" value="D-ser_dehydrat-like_sf"/>
</dbReference>
<gene>
    <name evidence="4" type="ORF">GC102_30950</name>
</gene>
<comment type="similarity">
    <text evidence="1">Belongs to the DSD1 family.</text>
</comment>
<name>A0ABX1Z9Y6_9BACL</name>
<dbReference type="SMART" id="SM01119">
    <property type="entry name" value="D-ser_dehydrat"/>
    <property type="match status" value="1"/>
</dbReference>
<evidence type="ECO:0000256" key="2">
    <source>
        <dbReference type="ARBA" id="ARBA00023239"/>
    </source>
</evidence>
<dbReference type="Gene3D" id="2.40.37.20">
    <property type="entry name" value="D-serine dehydratase-like domain"/>
    <property type="match status" value="1"/>
</dbReference>
<reference evidence="4 5" key="1">
    <citation type="submission" date="2019-10" db="EMBL/GenBank/DDBJ databases">
        <title>Description of Paenibacillus choica sp. nov.</title>
        <authorList>
            <person name="Carlier A."/>
            <person name="Qi S."/>
        </authorList>
    </citation>
    <scope>NUCLEOTIDE SEQUENCE [LARGE SCALE GENOMIC DNA]</scope>
    <source>
        <strain evidence="4 5">LMG 31460</strain>
    </source>
</reference>